<dbReference type="Proteomes" id="UP000738431">
    <property type="component" value="Chromosome"/>
</dbReference>
<accession>A0ABZ1CE26</accession>
<organism evidence="1 2">
    <name type="scientific">Actomonas aquatica</name>
    <dbReference type="NCBI Taxonomy" id="2866162"/>
    <lineage>
        <taxon>Bacteria</taxon>
        <taxon>Pseudomonadati</taxon>
        <taxon>Verrucomicrobiota</taxon>
        <taxon>Opitutia</taxon>
        <taxon>Opitutales</taxon>
        <taxon>Opitutaceae</taxon>
        <taxon>Actomonas</taxon>
    </lineage>
</organism>
<dbReference type="RefSeq" id="WP_221029829.1">
    <property type="nucleotide sequence ID" value="NZ_CP139781.1"/>
</dbReference>
<reference evidence="1 2" key="1">
    <citation type="submission" date="2021-08" db="EMBL/GenBank/DDBJ databases">
        <authorList>
            <person name="Zhang D."/>
            <person name="Zhang A."/>
            <person name="Wang L."/>
        </authorList>
    </citation>
    <scope>NUCLEOTIDE SEQUENCE [LARGE SCALE GENOMIC DNA]</scope>
    <source>
        <strain evidence="1 2">WL0086</strain>
    </source>
</reference>
<evidence type="ECO:0000313" key="1">
    <source>
        <dbReference type="EMBL" id="WRQ89483.1"/>
    </source>
</evidence>
<keyword evidence="2" id="KW-1185">Reference proteome</keyword>
<proteinExistence type="predicted"/>
<sequence length="306" mass="34849">MTLGELRELADVIVVGTCEMSGKEGVVRVERWLKGEGESSLMVHADPRLQLWPGDSAGIFFLTKRWSGGFELFHPDSQQALNAEARFVEVSAMETDLSPFLMDRPDDSEVLGVIERVFSGLKMECVEVPAWGSRWQSFFRRWIGFVPWPEWKDRTVRFERVSADQYGLLADSDDWRLTEVLLSRIHVLAHQGTLLPDRLTVRLDFSPVAWAAGVSREDALAYLHRCLSAHAEREAQRLKKLESDELLPVDESEIHLGEEILTTALVVKDESFLDHLAALEQLHGPAEWIDHMRSRFERGRGRDSAL</sequence>
<protein>
    <submittedName>
        <fullName evidence="1">Uncharacterized protein</fullName>
    </submittedName>
</protein>
<dbReference type="EMBL" id="CP139781">
    <property type="protein sequence ID" value="WRQ89483.1"/>
    <property type="molecule type" value="Genomic_DNA"/>
</dbReference>
<evidence type="ECO:0000313" key="2">
    <source>
        <dbReference type="Proteomes" id="UP000738431"/>
    </source>
</evidence>
<gene>
    <name evidence="1" type="ORF">K1X11_008680</name>
</gene>
<reference evidence="1 2" key="2">
    <citation type="submission" date="2023-12" db="EMBL/GenBank/DDBJ databases">
        <title>Description of an unclassified Opitutus bacterium of Verrucomicrobiota.</title>
        <authorList>
            <person name="Zhang D.-F."/>
        </authorList>
    </citation>
    <scope>NUCLEOTIDE SEQUENCE [LARGE SCALE GENOMIC DNA]</scope>
    <source>
        <strain evidence="1 2">WL0086</strain>
    </source>
</reference>
<name>A0ABZ1CE26_9BACT</name>